<reference evidence="7 8" key="1">
    <citation type="journal article" date="2018" name="PLoS ONE">
        <title>The draft genome of Kipferlia bialata reveals reductive genome evolution in fornicate parasites.</title>
        <authorList>
            <person name="Tanifuji G."/>
            <person name="Takabayashi S."/>
            <person name="Kume K."/>
            <person name="Takagi M."/>
            <person name="Nakayama T."/>
            <person name="Kamikawa R."/>
            <person name="Inagaki Y."/>
            <person name="Hashimoto T."/>
        </authorList>
    </citation>
    <scope>NUCLEOTIDE SEQUENCE [LARGE SCALE GENOMIC DNA]</scope>
    <source>
        <strain evidence="7">NY0173</strain>
    </source>
</reference>
<evidence type="ECO:0000259" key="6">
    <source>
        <dbReference type="Pfam" id="PF12253"/>
    </source>
</evidence>
<dbReference type="GO" id="GO:0033186">
    <property type="term" value="C:CAF-1 complex"/>
    <property type="evidence" value="ECO:0007669"/>
    <property type="project" value="TreeGrafter"/>
</dbReference>
<evidence type="ECO:0000313" key="8">
    <source>
        <dbReference type="Proteomes" id="UP000265618"/>
    </source>
</evidence>
<name>A0A9K3CXI7_9EUKA</name>
<comment type="subcellular location">
    <subcellularLocation>
        <location evidence="1">Nucleus</location>
    </subcellularLocation>
</comment>
<organism evidence="7 8">
    <name type="scientific">Kipferlia bialata</name>
    <dbReference type="NCBI Taxonomy" id="797122"/>
    <lineage>
        <taxon>Eukaryota</taxon>
        <taxon>Metamonada</taxon>
        <taxon>Carpediemonas-like organisms</taxon>
        <taxon>Kipferlia</taxon>
    </lineage>
</organism>
<feature type="region of interest" description="Disordered" evidence="5">
    <location>
        <begin position="138"/>
        <end position="157"/>
    </location>
</feature>
<feature type="non-terminal residue" evidence="7">
    <location>
        <position position="1"/>
    </location>
</feature>
<feature type="compositionally biased region" description="Basic and acidic residues" evidence="5">
    <location>
        <begin position="321"/>
        <end position="332"/>
    </location>
</feature>
<feature type="domain" description="Chromatin assembly factor 1 subunit A dimerization" evidence="6">
    <location>
        <begin position="212"/>
        <end position="270"/>
    </location>
</feature>
<dbReference type="GO" id="GO:0005634">
    <property type="term" value="C:nucleus"/>
    <property type="evidence" value="ECO:0007669"/>
    <property type="project" value="UniProtKB-SubCell"/>
</dbReference>
<keyword evidence="8" id="KW-1185">Reference proteome</keyword>
<evidence type="ECO:0000256" key="4">
    <source>
        <dbReference type="ARBA" id="ARBA00023242"/>
    </source>
</evidence>
<keyword evidence="2" id="KW-0227">DNA damage</keyword>
<feature type="compositionally biased region" description="Pro residues" evidence="5">
    <location>
        <begin position="35"/>
        <end position="48"/>
    </location>
</feature>
<feature type="compositionally biased region" description="Low complexity" evidence="5">
    <location>
        <begin position="25"/>
        <end position="34"/>
    </location>
</feature>
<dbReference type="Pfam" id="PF12253">
    <property type="entry name" value="CAF1A_dimeriz"/>
    <property type="match status" value="1"/>
</dbReference>
<keyword evidence="3" id="KW-0234">DNA repair</keyword>
<evidence type="ECO:0000256" key="1">
    <source>
        <dbReference type="ARBA" id="ARBA00004123"/>
    </source>
</evidence>
<feature type="region of interest" description="Disordered" evidence="5">
    <location>
        <begin position="243"/>
        <end position="270"/>
    </location>
</feature>
<accession>A0A9K3CXI7</accession>
<gene>
    <name evidence="7" type="ORF">KIPB_006431</name>
</gene>
<dbReference type="GO" id="GO:0006334">
    <property type="term" value="P:nucleosome assembly"/>
    <property type="evidence" value="ECO:0007669"/>
    <property type="project" value="TreeGrafter"/>
</dbReference>
<dbReference type="InterPro" id="IPR022043">
    <property type="entry name" value="CAF1A_DD"/>
</dbReference>
<keyword evidence="4" id="KW-0539">Nucleus</keyword>
<dbReference type="PANTHER" id="PTHR15272">
    <property type="entry name" value="CHROMATIN ASSEMBLY FACTOR 1 SUBUNIT A CAF-1 SUBUNIT A"/>
    <property type="match status" value="1"/>
</dbReference>
<dbReference type="GO" id="GO:0006281">
    <property type="term" value="P:DNA repair"/>
    <property type="evidence" value="ECO:0007669"/>
    <property type="project" value="UniProtKB-KW"/>
</dbReference>
<feature type="compositionally biased region" description="Basic residues" evidence="5">
    <location>
        <begin position="333"/>
        <end position="345"/>
    </location>
</feature>
<protein>
    <submittedName>
        <fullName evidence="7">Chromatin assembly factor 1 subunit A</fullName>
    </submittedName>
</protein>
<proteinExistence type="predicted"/>
<feature type="compositionally biased region" description="Acidic residues" evidence="5">
    <location>
        <begin position="248"/>
        <end position="266"/>
    </location>
</feature>
<feature type="region of interest" description="Disordered" evidence="5">
    <location>
        <begin position="295"/>
        <end position="371"/>
    </location>
</feature>
<dbReference type="AlphaFoldDB" id="A0A9K3CXI7"/>
<feature type="compositionally biased region" description="Low complexity" evidence="5">
    <location>
        <begin position="305"/>
        <end position="317"/>
    </location>
</feature>
<evidence type="ECO:0000313" key="7">
    <source>
        <dbReference type="EMBL" id="GIQ84857.1"/>
    </source>
</evidence>
<feature type="region of interest" description="Disordered" evidence="5">
    <location>
        <begin position="89"/>
        <end position="129"/>
    </location>
</feature>
<sequence>TVHLYEAKDGPVMQVEADTPKAEQAAPSVTAATPTPTPGKAPPSPSCSPSPLFVQGQKGPEPISFGVVYPPRVSPDSFFRRISVAEDIQGREGETGSQGAVAVAPPTQPEGEGEAEAEAEAEGEHDDSQMSGIFFGVRSSSSAEKQRPDTDVSMLDGQESAPQYSWLVRDRAEAHCLSVRRQSVFRGQTVATHMRLPSHARLGLVLCDADAPRPAFYGTISDTPKAVTLTQPLALEPGVDYGYSSDADWSDDMEEGEVLDGDDSESEGEREAIKQIEADQANQDVLVPTGYLSESEVEDMEAKDGSQGSSGESSEGGCLSDFERDVEGERQRTKANKQRKVLIRRRAGDDRDGDGPAGKRAPSDTHAPEEAESFGSLYRKQMERHKARSLKYRGLAALSAEDMTYTGQMLVASAASHPHMLSAMQPLFCAAPCPGQTCLSVPRWPVRGVSPEDGQKKKKAKTGKLVPRPAPLAAVRPTTPEVSVQPGSRQVSQTVGMSVDGVCHMMNTTTSASQTSPSLLKPKEREFQNILAEHTVMYNELQLIERDRETEID</sequence>
<dbReference type="PANTHER" id="PTHR15272:SF0">
    <property type="entry name" value="CHROMATIN ASSEMBLY FACTOR 1 SUBUNIT A"/>
    <property type="match status" value="1"/>
</dbReference>
<evidence type="ECO:0000256" key="2">
    <source>
        <dbReference type="ARBA" id="ARBA00022763"/>
    </source>
</evidence>
<dbReference type="EMBL" id="BDIP01001651">
    <property type="protein sequence ID" value="GIQ84857.1"/>
    <property type="molecule type" value="Genomic_DNA"/>
</dbReference>
<feature type="region of interest" description="Disordered" evidence="5">
    <location>
        <begin position="1"/>
        <end position="67"/>
    </location>
</feature>
<evidence type="ECO:0000256" key="3">
    <source>
        <dbReference type="ARBA" id="ARBA00023204"/>
    </source>
</evidence>
<dbReference type="Proteomes" id="UP000265618">
    <property type="component" value="Unassembled WGS sequence"/>
</dbReference>
<comment type="caution">
    <text evidence="7">The sequence shown here is derived from an EMBL/GenBank/DDBJ whole genome shotgun (WGS) entry which is preliminary data.</text>
</comment>
<evidence type="ECO:0000256" key="5">
    <source>
        <dbReference type="SAM" id="MobiDB-lite"/>
    </source>
</evidence>
<feature type="compositionally biased region" description="Acidic residues" evidence="5">
    <location>
        <begin position="111"/>
        <end position="125"/>
    </location>
</feature>